<comment type="caution">
    <text evidence="1">The sequence shown here is derived from an EMBL/GenBank/DDBJ whole genome shotgun (WGS) entry which is preliminary data.</text>
</comment>
<reference evidence="1" key="1">
    <citation type="submission" date="2019-03" db="EMBL/GenBank/DDBJ databases">
        <title>Candidatus Syntrophosphaera thermopropionivorans: a novel player in syntrophic propionate oxidation during anaerobic digestion.</title>
        <authorList>
            <person name="Dyksma S."/>
        </authorList>
    </citation>
    <scope>NUCLEOTIDE SEQUENCE</scope>
    <source>
        <strain evidence="1">W5</strain>
    </source>
</reference>
<dbReference type="EMBL" id="SMOG01000013">
    <property type="protein sequence ID" value="TDF72873.1"/>
    <property type="molecule type" value="Genomic_DNA"/>
</dbReference>
<proteinExistence type="predicted"/>
<sequence length="248" mass="27653">MDILIPKFADIVDIFIIAFLIYQILLVLRRSGGWQILVAVVAIIILATIATALNLRMVSSLLNSISRYWALALIILFQPEIRTLLSKINLSRELNLSLRKRETNYVYMPLIDAISSLSFRKIGALIVIENRRKLTEYINNGEIIDAALSLRLVLTIFNPKSPLHDGAIIIRGDRIIAAKVVLPLSKNPEYIKHFGTRHLAGIGITEVSDAIAIIVSEQNSQISVAQNGKIKVNVAYEELLQILMDATS</sequence>
<dbReference type="Proteomes" id="UP000294588">
    <property type="component" value="Unassembled WGS sequence"/>
</dbReference>
<keyword evidence="2" id="KW-1185">Reference proteome</keyword>
<accession>A0AC61QIT6</accession>
<gene>
    <name evidence="1" type="ORF">E0946_04775</name>
</gene>
<name>A0AC61QIT6_9BACT</name>
<organism evidence="1 2">
    <name type="scientific">Candidatus Syntrophosphaera thermopropionivorans</name>
    <dbReference type="NCBI Taxonomy" id="2593015"/>
    <lineage>
        <taxon>Bacteria</taxon>
        <taxon>Pseudomonadati</taxon>
        <taxon>Candidatus Cloacimonadota</taxon>
        <taxon>Candidatus Cloacimonadia</taxon>
        <taxon>Candidatus Cloacimonadales</taxon>
        <taxon>Candidatus Cloacimonadaceae</taxon>
        <taxon>Candidatus Syntrophosphaera</taxon>
    </lineage>
</organism>
<evidence type="ECO:0000313" key="1">
    <source>
        <dbReference type="EMBL" id="TDF72873.1"/>
    </source>
</evidence>
<evidence type="ECO:0000313" key="2">
    <source>
        <dbReference type="Proteomes" id="UP000294588"/>
    </source>
</evidence>
<protein>
    <submittedName>
        <fullName evidence="1">TIGR00159 family protein</fullName>
    </submittedName>
</protein>